<dbReference type="CDD" id="cd19821">
    <property type="entry name" value="Bbox1_BBX-like"/>
    <property type="match status" value="1"/>
</dbReference>
<protein>
    <submittedName>
        <fullName evidence="11">CONSTANS-like protein</fullName>
    </submittedName>
</protein>
<dbReference type="GO" id="GO:0006355">
    <property type="term" value="P:regulation of DNA-templated transcription"/>
    <property type="evidence" value="ECO:0007669"/>
    <property type="project" value="TreeGrafter"/>
</dbReference>
<evidence type="ECO:0000256" key="4">
    <source>
        <dbReference type="ARBA" id="ARBA00022771"/>
    </source>
</evidence>
<dbReference type="PANTHER" id="PTHR31874">
    <property type="entry name" value="CCT MOTIF FAMILY PROTEIN, EXPRESSED"/>
    <property type="match status" value="1"/>
</dbReference>
<comment type="similarity">
    <text evidence="2">Belongs to the CONSTANS family.</text>
</comment>
<dbReference type="Pfam" id="PF00643">
    <property type="entry name" value="zf-B_box"/>
    <property type="match status" value="1"/>
</dbReference>
<feature type="domain" description="B box-type" evidence="9">
    <location>
        <begin position="14"/>
        <end position="61"/>
    </location>
</feature>
<dbReference type="AlphaFoldDB" id="A0A482DYZ4"/>
<evidence type="ECO:0000256" key="3">
    <source>
        <dbReference type="ARBA" id="ARBA00022723"/>
    </source>
</evidence>
<dbReference type="PROSITE" id="PS51017">
    <property type="entry name" value="CCT"/>
    <property type="match status" value="1"/>
</dbReference>
<reference evidence="11" key="1">
    <citation type="submission" date="2018-07" db="EMBL/GenBank/DDBJ databases">
        <authorList>
            <person name="Chen D.D."/>
        </authorList>
    </citation>
    <scope>NUCLEOTIDE SEQUENCE</scope>
</reference>
<keyword evidence="5" id="KW-0862">Zinc</keyword>
<dbReference type="PANTHER" id="PTHR31874:SF55">
    <property type="entry name" value="ZINC FINGER PROTEIN CONSTANS-LIKE 7"/>
    <property type="match status" value="1"/>
</dbReference>
<dbReference type="InterPro" id="IPR010402">
    <property type="entry name" value="CCT_domain"/>
</dbReference>
<evidence type="ECO:0000256" key="2">
    <source>
        <dbReference type="ARBA" id="ARBA00010024"/>
    </source>
</evidence>
<proteinExistence type="inferred from homology"/>
<feature type="domain" description="CCT" evidence="10">
    <location>
        <begin position="398"/>
        <end position="440"/>
    </location>
</feature>
<dbReference type="SMART" id="SM00336">
    <property type="entry name" value="BBOX"/>
    <property type="match status" value="1"/>
</dbReference>
<comment type="subcellular location">
    <subcellularLocation>
        <location evidence="1 8">Nucleus</location>
    </subcellularLocation>
</comment>
<dbReference type="EMBL" id="MH608353">
    <property type="protein sequence ID" value="QBM11763.1"/>
    <property type="molecule type" value="Genomic_DNA"/>
</dbReference>
<evidence type="ECO:0000256" key="5">
    <source>
        <dbReference type="ARBA" id="ARBA00022833"/>
    </source>
</evidence>
<accession>A0A482DYZ4</accession>
<keyword evidence="4 7" id="KW-0863">Zinc-finger</keyword>
<keyword evidence="3" id="KW-0479">Metal-binding</keyword>
<evidence type="ECO:0000256" key="6">
    <source>
        <dbReference type="ARBA" id="ARBA00023242"/>
    </source>
</evidence>
<evidence type="ECO:0000256" key="8">
    <source>
        <dbReference type="PROSITE-ProRule" id="PRU00357"/>
    </source>
</evidence>
<name>A0A482DYZ4_9ASTR</name>
<organism evidence="11">
    <name type="scientific">Chrysanthemum indicum</name>
    <dbReference type="NCBI Taxonomy" id="146995"/>
    <lineage>
        <taxon>Eukaryota</taxon>
        <taxon>Viridiplantae</taxon>
        <taxon>Streptophyta</taxon>
        <taxon>Embryophyta</taxon>
        <taxon>Tracheophyta</taxon>
        <taxon>Spermatophyta</taxon>
        <taxon>Magnoliopsida</taxon>
        <taxon>eudicotyledons</taxon>
        <taxon>Gunneridae</taxon>
        <taxon>Pentapetalae</taxon>
        <taxon>asterids</taxon>
        <taxon>campanulids</taxon>
        <taxon>Asterales</taxon>
        <taxon>Asteraceae</taxon>
        <taxon>Asteroideae</taxon>
        <taxon>Anthemideae</taxon>
        <taxon>Artemisiinae</taxon>
        <taxon>Chrysanthemum</taxon>
    </lineage>
</organism>
<evidence type="ECO:0000256" key="7">
    <source>
        <dbReference type="PROSITE-ProRule" id="PRU00024"/>
    </source>
</evidence>
<dbReference type="InterPro" id="IPR000315">
    <property type="entry name" value="Znf_B-box"/>
</dbReference>
<dbReference type="GO" id="GO:0005634">
    <property type="term" value="C:nucleus"/>
    <property type="evidence" value="ECO:0007669"/>
    <property type="project" value="UniProtKB-SubCell"/>
</dbReference>
<sequence>MIAGTKTANAVGGKTARACDSCVRRRARWYCPADDAFLCQSCDGSVHSANQLAGRHERVLLETGSSKLFGSGAVSPEPTWHKGLTRRARTPRPRSKYSLKLEGKKDVVNSSAPLVPEIGVLEASLLDDDDEEEELLYPLVPVFDHFEAELCNASNEIDSGLNFIVENKQEETCNLDELQGFDLPTDDLELLEFAADVESLLGKGFDDTSCRIDDLGLTNGYKEDGTNNIELCFDENRVKVEDKEVEAILGFDVDSTRETLDWDFGYDSTMMIDEEEEKKVVVGIEEEHVMGVSSDPCNEEKVLRSSILLRLNYEDVINTWADQRSPWTNGTRPELSSDGFWPDFMVFPNIYLFVCLCIYIIDLFDNIFANQEVTFYGFQWTGNSNPSYGGVGRSDGGREARVSRYREKRRTRLFSKKIRYEVRKLNAEKRPRMKGRFVKRETFEKPLSTSSFPTYLIKN</sequence>
<dbReference type="PROSITE" id="PS50119">
    <property type="entry name" value="ZF_BBOX"/>
    <property type="match status" value="1"/>
</dbReference>
<dbReference type="GO" id="GO:0008270">
    <property type="term" value="F:zinc ion binding"/>
    <property type="evidence" value="ECO:0007669"/>
    <property type="project" value="UniProtKB-KW"/>
</dbReference>
<dbReference type="InterPro" id="IPR049808">
    <property type="entry name" value="CONSTANS-like_Bbox1"/>
</dbReference>
<evidence type="ECO:0000259" key="10">
    <source>
        <dbReference type="PROSITE" id="PS51017"/>
    </source>
</evidence>
<dbReference type="Pfam" id="PF06203">
    <property type="entry name" value="CCT"/>
    <property type="match status" value="1"/>
</dbReference>
<dbReference type="InterPro" id="IPR052453">
    <property type="entry name" value="CONSTANS-like_ZF"/>
</dbReference>
<keyword evidence="6 8" id="KW-0539">Nucleus</keyword>
<evidence type="ECO:0000259" key="9">
    <source>
        <dbReference type="PROSITE" id="PS50119"/>
    </source>
</evidence>
<evidence type="ECO:0000256" key="1">
    <source>
        <dbReference type="ARBA" id="ARBA00004123"/>
    </source>
</evidence>
<evidence type="ECO:0000313" key="11">
    <source>
        <dbReference type="EMBL" id="QBM11763.1"/>
    </source>
</evidence>